<dbReference type="GO" id="GO:0006289">
    <property type="term" value="P:nucleotide-excision repair"/>
    <property type="evidence" value="ECO:0007669"/>
    <property type="project" value="InterPro"/>
</dbReference>
<evidence type="ECO:0000313" key="10">
    <source>
        <dbReference type="EMBL" id="CDF40468.1"/>
    </source>
</evidence>
<evidence type="ECO:0000256" key="6">
    <source>
        <dbReference type="ARBA" id="ARBA00023204"/>
    </source>
</evidence>
<dbReference type="GeneID" id="17318484"/>
<dbReference type="Pfam" id="PF18307">
    <property type="entry name" value="Tfb2_C"/>
    <property type="match status" value="1"/>
</dbReference>
<keyword evidence="3 8" id="KW-0227">DNA damage</keyword>
<dbReference type="PANTHER" id="PTHR13152:SF0">
    <property type="entry name" value="GENERAL TRANSCRIPTION FACTOR IIH SUBUNIT 4"/>
    <property type="match status" value="1"/>
</dbReference>
<protein>
    <recommendedName>
        <fullName evidence="8">General transcription factor IIH subunit 4</fullName>
    </recommendedName>
</protein>
<organism evidence="10 11">
    <name type="scientific">Chondrus crispus</name>
    <name type="common">Carrageen Irish moss</name>
    <name type="synonym">Polymorpha crispa</name>
    <dbReference type="NCBI Taxonomy" id="2769"/>
    <lineage>
        <taxon>Eukaryota</taxon>
        <taxon>Rhodophyta</taxon>
        <taxon>Florideophyceae</taxon>
        <taxon>Rhodymeniophycidae</taxon>
        <taxon>Gigartinales</taxon>
        <taxon>Gigartinaceae</taxon>
        <taxon>Chondrus</taxon>
    </lineage>
</organism>
<dbReference type="Gramene" id="CDF40468">
    <property type="protein sequence ID" value="CDF40468"/>
    <property type="gene ID" value="CHC_T00007214001"/>
</dbReference>
<dbReference type="PhylomeDB" id="R7QRW5"/>
<evidence type="ECO:0000313" key="11">
    <source>
        <dbReference type="Proteomes" id="UP000012073"/>
    </source>
</evidence>
<dbReference type="OMA" id="KGFIIIE"/>
<dbReference type="STRING" id="2769.R7QRW5"/>
<dbReference type="Proteomes" id="UP000012073">
    <property type="component" value="Unassembled WGS sequence"/>
</dbReference>
<dbReference type="Gene3D" id="3.30.70.2610">
    <property type="match status" value="1"/>
</dbReference>
<dbReference type="GO" id="GO:0000439">
    <property type="term" value="C:transcription factor TFIIH core complex"/>
    <property type="evidence" value="ECO:0007669"/>
    <property type="project" value="InterPro"/>
</dbReference>
<dbReference type="InterPro" id="IPR004598">
    <property type="entry name" value="TFIIH_p52/Tfb2"/>
</dbReference>
<proteinExistence type="inferred from homology"/>
<dbReference type="InterPro" id="IPR040662">
    <property type="entry name" value="Tfb2_C"/>
</dbReference>
<evidence type="ECO:0000256" key="8">
    <source>
        <dbReference type="RuleBase" id="RU364024"/>
    </source>
</evidence>
<dbReference type="PANTHER" id="PTHR13152">
    <property type="entry name" value="TFIIH, POLYPEPTIDE 4"/>
    <property type="match status" value="1"/>
</dbReference>
<comment type="similarity">
    <text evidence="2 8">Belongs to the TFB2 family.</text>
</comment>
<sequence length="476" mass="53260">MRSDSAPGLSQSIFEDLADAAAKSKRLITRLYESPHAVQCVFRALPPIARLYVARIIYLPSNQEVSVDSFRQCLRRRQRAYDRHDSAILALKALHVLVEVETLVDGPGRKETRLQLNDKFAENLRRSVTYGVEPVFGGPCEDIEMVDVESREVVTKKMDEFSAAKLDRILNFLVESNGSNAPGGTVVQALAQVGILESKSIGLCITSSGFQFLLKDSFAQLWVLLRSIVNTQFRGEELDAWELIFKLSFACPGKEYRDPHLSKCQRELMAELHELGIVRLGEDATFRPTTVGVRLLTSASRIQSGPASTADASSMVKIAGEIEIFVETNFRVYAYTTSNFQTNLLALFTHMRYKLPSMVVGHLTRDAVRRALMSGITGDQIIGYLNAHAHPRMKRGVIPSNVSDEIRLWEAEQDRVQTTPGVLLSDFESQEAFEKVMSYAYDLGASVWSDRDRLKVIVAREAYGSVRGFMNSNDLH</sequence>
<evidence type="ECO:0000256" key="5">
    <source>
        <dbReference type="ARBA" id="ARBA00023163"/>
    </source>
</evidence>
<reference evidence="11" key="1">
    <citation type="journal article" date="2013" name="Proc. Natl. Acad. Sci. U.S.A.">
        <title>Genome structure and metabolic features in the red seaweed Chondrus crispus shed light on evolution of the Archaeplastida.</title>
        <authorList>
            <person name="Collen J."/>
            <person name="Porcel B."/>
            <person name="Carre W."/>
            <person name="Ball S.G."/>
            <person name="Chaparro C."/>
            <person name="Tonon T."/>
            <person name="Barbeyron T."/>
            <person name="Michel G."/>
            <person name="Noel B."/>
            <person name="Valentin K."/>
            <person name="Elias M."/>
            <person name="Artiguenave F."/>
            <person name="Arun A."/>
            <person name="Aury J.M."/>
            <person name="Barbosa-Neto J.F."/>
            <person name="Bothwell J.H."/>
            <person name="Bouget F.Y."/>
            <person name="Brillet L."/>
            <person name="Cabello-Hurtado F."/>
            <person name="Capella-Gutierrez S."/>
            <person name="Charrier B."/>
            <person name="Cladiere L."/>
            <person name="Cock J.M."/>
            <person name="Coelho S.M."/>
            <person name="Colleoni C."/>
            <person name="Czjzek M."/>
            <person name="Da Silva C."/>
            <person name="Delage L."/>
            <person name="Denoeud F."/>
            <person name="Deschamps P."/>
            <person name="Dittami S.M."/>
            <person name="Gabaldon T."/>
            <person name="Gachon C.M."/>
            <person name="Groisillier A."/>
            <person name="Herve C."/>
            <person name="Jabbari K."/>
            <person name="Katinka M."/>
            <person name="Kloareg B."/>
            <person name="Kowalczyk N."/>
            <person name="Labadie K."/>
            <person name="Leblanc C."/>
            <person name="Lopez P.J."/>
            <person name="McLachlan D.H."/>
            <person name="Meslet-Cladiere L."/>
            <person name="Moustafa A."/>
            <person name="Nehr Z."/>
            <person name="Nyvall Collen P."/>
            <person name="Panaud O."/>
            <person name="Partensky F."/>
            <person name="Poulain J."/>
            <person name="Rensing S.A."/>
            <person name="Rousvoal S."/>
            <person name="Samson G."/>
            <person name="Symeonidi A."/>
            <person name="Weissenbach J."/>
            <person name="Zambounis A."/>
            <person name="Wincker P."/>
            <person name="Boyen C."/>
        </authorList>
    </citation>
    <scope>NUCLEOTIDE SEQUENCE [LARGE SCALE GENOMIC DNA]</scope>
    <source>
        <strain evidence="11">cv. Stackhouse</strain>
    </source>
</reference>
<dbReference type="KEGG" id="ccp:CHC_T00007214001"/>
<keyword evidence="6 8" id="KW-0234">DNA repair</keyword>
<dbReference type="GO" id="GO:0003690">
    <property type="term" value="F:double-stranded DNA binding"/>
    <property type="evidence" value="ECO:0007669"/>
    <property type="project" value="TreeGrafter"/>
</dbReference>
<keyword evidence="4 8" id="KW-0805">Transcription regulation</keyword>
<name>R7QRW5_CHOCR</name>
<keyword evidence="11" id="KW-1185">Reference proteome</keyword>
<gene>
    <name evidence="10" type="ORF">CHC_T00007214001</name>
</gene>
<dbReference type="AlphaFoldDB" id="R7QRW5"/>
<evidence type="ECO:0000256" key="3">
    <source>
        <dbReference type="ARBA" id="ARBA00022763"/>
    </source>
</evidence>
<evidence type="ECO:0000256" key="4">
    <source>
        <dbReference type="ARBA" id="ARBA00023015"/>
    </source>
</evidence>
<evidence type="ECO:0000256" key="2">
    <source>
        <dbReference type="ARBA" id="ARBA00007132"/>
    </source>
</evidence>
<dbReference type="OrthoDB" id="364513at2759"/>
<keyword evidence="7 8" id="KW-0539">Nucleus</keyword>
<dbReference type="GO" id="GO:0005675">
    <property type="term" value="C:transcription factor TFIIH holo complex"/>
    <property type="evidence" value="ECO:0007669"/>
    <property type="project" value="TreeGrafter"/>
</dbReference>
<evidence type="ECO:0000256" key="1">
    <source>
        <dbReference type="ARBA" id="ARBA00004123"/>
    </source>
</evidence>
<accession>R7QRW5</accession>
<dbReference type="Pfam" id="PF03849">
    <property type="entry name" value="Tfb2"/>
    <property type="match status" value="1"/>
</dbReference>
<evidence type="ECO:0000259" key="9">
    <source>
        <dbReference type="Pfam" id="PF18307"/>
    </source>
</evidence>
<dbReference type="GO" id="GO:0001671">
    <property type="term" value="F:ATPase activator activity"/>
    <property type="evidence" value="ECO:0007669"/>
    <property type="project" value="InterPro"/>
</dbReference>
<keyword evidence="5 8" id="KW-0804">Transcription</keyword>
<comment type="function">
    <text evidence="8">Component of the general transcription and DNA repair factor IIH (TFIIH) core complex which is involved in general and transcription-coupled nucleotide excision repair (NER) of damaged DNA.</text>
</comment>
<comment type="subcellular location">
    <subcellularLocation>
        <location evidence="1 8">Nucleus</location>
    </subcellularLocation>
</comment>
<feature type="domain" description="Transcription factor Tfb2 C-terminal" evidence="9">
    <location>
        <begin position="404"/>
        <end position="470"/>
    </location>
</feature>
<dbReference type="RefSeq" id="XP_005710762.1">
    <property type="nucleotide sequence ID" value="XM_005710705.1"/>
</dbReference>
<evidence type="ECO:0000256" key="7">
    <source>
        <dbReference type="ARBA" id="ARBA00023242"/>
    </source>
</evidence>
<dbReference type="EMBL" id="HG002185">
    <property type="protein sequence ID" value="CDF40468.1"/>
    <property type="molecule type" value="Genomic_DNA"/>
</dbReference>